<dbReference type="SUPFAM" id="SSF53474">
    <property type="entry name" value="alpha/beta-Hydrolases"/>
    <property type="match status" value="1"/>
</dbReference>
<dbReference type="InterPro" id="IPR013094">
    <property type="entry name" value="AB_hydrolase_3"/>
</dbReference>
<dbReference type="PROSITE" id="PS01174">
    <property type="entry name" value="LIPASE_GDXG_SER"/>
    <property type="match status" value="1"/>
</dbReference>
<reference evidence="6 7" key="1">
    <citation type="journal article" date="2013" name="Plant Cell">
        <title>The transition from a phytopathogenic smut ancestor to an anamorphic biocontrol agent deciphered by comparative whole-genome analysis.</title>
        <authorList>
            <person name="Lefebvre F."/>
            <person name="Joly D.L."/>
            <person name="Labbe C."/>
            <person name="Teichmann B."/>
            <person name="Linning R."/>
            <person name="Belzile F."/>
            <person name="Bakkeren G."/>
            <person name="Belanger R.R."/>
        </authorList>
    </citation>
    <scope>NUCLEOTIDE SEQUENCE [LARGE SCALE GENOMIC DNA]</scope>
    <source>
        <strain evidence="6 7">PF-1</strain>
    </source>
</reference>
<dbReference type="eggNOG" id="ENOG502QUYF">
    <property type="taxonomic scope" value="Eukaryota"/>
</dbReference>
<keyword evidence="4" id="KW-0732">Signal</keyword>
<evidence type="ECO:0000256" key="4">
    <source>
        <dbReference type="SAM" id="SignalP"/>
    </source>
</evidence>
<evidence type="ECO:0000256" key="2">
    <source>
        <dbReference type="ARBA" id="ARBA00022801"/>
    </source>
</evidence>
<dbReference type="RefSeq" id="XP_007879024.1">
    <property type="nucleotide sequence ID" value="XM_007880833.1"/>
</dbReference>
<gene>
    <name evidence="6" type="ORF">PFL1_03316</name>
</gene>
<evidence type="ECO:0000256" key="3">
    <source>
        <dbReference type="PROSITE-ProRule" id="PRU10038"/>
    </source>
</evidence>
<dbReference type="Gene3D" id="3.40.50.1820">
    <property type="entry name" value="alpha/beta hydrolase"/>
    <property type="match status" value="1"/>
</dbReference>
<dbReference type="GeneID" id="19317426"/>
<feature type="signal peptide" evidence="4">
    <location>
        <begin position="1"/>
        <end position="35"/>
    </location>
</feature>
<dbReference type="PANTHER" id="PTHR48081:SF8">
    <property type="entry name" value="ALPHA_BETA HYDROLASE FOLD-3 DOMAIN-CONTAINING PROTEIN-RELATED"/>
    <property type="match status" value="1"/>
</dbReference>
<feature type="chain" id="PRO_5001599684" description="Alpha/beta hydrolase fold-3 domain-containing protein" evidence="4">
    <location>
        <begin position="36"/>
        <end position="351"/>
    </location>
</feature>
<feature type="domain" description="Alpha/beta hydrolase fold-3" evidence="5">
    <location>
        <begin position="91"/>
        <end position="318"/>
    </location>
</feature>
<comment type="similarity">
    <text evidence="1">Belongs to the 'GDXG' lipolytic enzyme family.</text>
</comment>
<dbReference type="Pfam" id="PF07859">
    <property type="entry name" value="Abhydrolase_3"/>
    <property type="match status" value="1"/>
</dbReference>
<dbReference type="InterPro" id="IPR033140">
    <property type="entry name" value="Lipase_GDXG_put_SER_AS"/>
</dbReference>
<dbReference type="InterPro" id="IPR029058">
    <property type="entry name" value="AB_hydrolase_fold"/>
</dbReference>
<protein>
    <recommendedName>
        <fullName evidence="5">Alpha/beta hydrolase fold-3 domain-containing protein</fullName>
    </recommendedName>
</protein>
<sequence>MLTSILQPTSRWSTLLTRCLIRLMLLLRKPKLSPAAQPHDALESLPSKLRQKFSISITRLSLALPSDWSDAKHWNPLLLSPLGHKPTKRTVFYMHGGAFIHMMSPFHWQTVARLSQDLEADVAVQTYTLLPYAGIHDVIHKLVEVYRHVHAEAKKKGHEVIVAGDSAGGCLAASLTLALNDANLPVPDQLLLIAPVLDAELTRPATRALQHRDPWLKIDRLGHVGHFWSVGGSTERDVFLAVTAKKVGEPTKEQREAMRHPYASPILGDWSFYKGHITTICGTSDILLADSLELAAKAEQQQPLDVTFIKAEGCIHVYPILFGLPLARLLSRDSERGFELMVQSVLRKSSV</sequence>
<dbReference type="Proteomes" id="UP000053664">
    <property type="component" value="Unassembled WGS sequence"/>
</dbReference>
<feature type="active site" evidence="3">
    <location>
        <position position="166"/>
    </location>
</feature>
<evidence type="ECO:0000259" key="5">
    <source>
        <dbReference type="Pfam" id="PF07859"/>
    </source>
</evidence>
<evidence type="ECO:0000256" key="1">
    <source>
        <dbReference type="ARBA" id="ARBA00010515"/>
    </source>
</evidence>
<dbReference type="GO" id="GO:0016787">
    <property type="term" value="F:hydrolase activity"/>
    <property type="evidence" value="ECO:0007669"/>
    <property type="project" value="UniProtKB-KW"/>
</dbReference>
<dbReference type="KEGG" id="pfp:PFL1_03316"/>
<dbReference type="PANTHER" id="PTHR48081">
    <property type="entry name" value="AB HYDROLASE SUPERFAMILY PROTEIN C4A8.06C"/>
    <property type="match status" value="1"/>
</dbReference>
<organism evidence="6 7">
    <name type="scientific">Pseudozyma flocculosa PF-1</name>
    <dbReference type="NCBI Taxonomy" id="1277687"/>
    <lineage>
        <taxon>Eukaryota</taxon>
        <taxon>Fungi</taxon>
        <taxon>Dikarya</taxon>
        <taxon>Basidiomycota</taxon>
        <taxon>Ustilaginomycotina</taxon>
        <taxon>Ustilaginomycetes</taxon>
        <taxon>Ustilaginales</taxon>
        <taxon>Ustilaginaceae</taxon>
        <taxon>Pseudozyma</taxon>
    </lineage>
</organism>
<dbReference type="EMBL" id="KE361632">
    <property type="protein sequence ID" value="EPQ29026.1"/>
    <property type="molecule type" value="Genomic_DNA"/>
</dbReference>
<evidence type="ECO:0000313" key="7">
    <source>
        <dbReference type="Proteomes" id="UP000053664"/>
    </source>
</evidence>
<name>A0A061HEK9_9BASI</name>
<proteinExistence type="inferred from homology"/>
<dbReference type="AlphaFoldDB" id="A0A061HEK9"/>
<accession>A0A061HEK9</accession>
<evidence type="ECO:0000313" key="6">
    <source>
        <dbReference type="EMBL" id="EPQ29026.1"/>
    </source>
</evidence>
<dbReference type="InterPro" id="IPR050300">
    <property type="entry name" value="GDXG_lipolytic_enzyme"/>
</dbReference>
<keyword evidence="2" id="KW-0378">Hydrolase</keyword>
<dbReference type="HOGENOM" id="CLU_790176_0_0_1"/>